<keyword evidence="3" id="KW-0963">Cytoplasm</keyword>
<dbReference type="InterPro" id="IPR029214">
    <property type="entry name" value="CFAP144"/>
</dbReference>
<name>A0ABM1PVP4_DROAR</name>
<evidence type="ECO:0000256" key="2">
    <source>
        <dbReference type="ARBA" id="ARBA00004245"/>
    </source>
</evidence>
<feature type="compositionally biased region" description="Basic and acidic residues" evidence="7">
    <location>
        <begin position="55"/>
        <end position="66"/>
    </location>
</feature>
<feature type="compositionally biased region" description="Acidic residues" evidence="7">
    <location>
        <begin position="44"/>
        <end position="54"/>
    </location>
</feature>
<evidence type="ECO:0000256" key="4">
    <source>
        <dbReference type="ARBA" id="ARBA00023212"/>
    </source>
</evidence>
<protein>
    <submittedName>
        <fullName evidence="9">Uncharacterized protein LOC108619277 isoform X1</fullName>
    </submittedName>
</protein>
<accession>A0ABM1PVP4</accession>
<evidence type="ECO:0000256" key="6">
    <source>
        <dbReference type="ARBA" id="ARBA00034777"/>
    </source>
</evidence>
<evidence type="ECO:0000313" key="9">
    <source>
        <dbReference type="RefSeq" id="XP_017871280.1"/>
    </source>
</evidence>
<evidence type="ECO:0000256" key="5">
    <source>
        <dbReference type="ARBA" id="ARBA00023273"/>
    </source>
</evidence>
<evidence type="ECO:0000256" key="3">
    <source>
        <dbReference type="ARBA" id="ARBA00022490"/>
    </source>
</evidence>
<keyword evidence="5" id="KW-0966">Cell projection</keyword>
<dbReference type="GeneID" id="108619277"/>
<reference evidence="8" key="2">
    <citation type="journal article" date="2016" name="G3 (Bethesda)">
        <title>Genome Evolution in Three Species of Cactophilic Drosophila.</title>
        <authorList>
            <person name="Sanchez-Flores A."/>
            <person name="Penazola F."/>
            <person name="Carpinteyro-Ponce J."/>
            <person name="Nazario-Yepiz N."/>
            <person name="Abreu-Goodger C."/>
            <person name="Machado C.A."/>
            <person name="Markow T.A."/>
        </authorList>
    </citation>
    <scope>NUCLEOTIDE SEQUENCE [LARGE SCALE GENOMIC DNA]</scope>
</reference>
<dbReference type="RefSeq" id="XP_017871280.1">
    <property type="nucleotide sequence ID" value="XM_018015791.1"/>
</dbReference>
<feature type="compositionally biased region" description="Low complexity" evidence="7">
    <location>
        <begin position="1"/>
        <end position="23"/>
    </location>
</feature>
<gene>
    <name evidence="9" type="primary">LOC108619277</name>
</gene>
<comment type="subcellular location">
    <subcellularLocation>
        <location evidence="1">Cell projection</location>
        <location evidence="1">Cilium</location>
    </subcellularLocation>
    <subcellularLocation>
        <location evidence="2">Cytoplasm</location>
        <location evidence="2">Cytoskeleton</location>
    </subcellularLocation>
</comment>
<comment type="similarity">
    <text evidence="6">Belongs to the CFAP144 family.</text>
</comment>
<evidence type="ECO:0000256" key="7">
    <source>
        <dbReference type="SAM" id="MobiDB-lite"/>
    </source>
</evidence>
<organism evidence="8 9">
    <name type="scientific">Drosophila arizonae</name>
    <name type="common">Fruit fly</name>
    <dbReference type="NCBI Taxonomy" id="7263"/>
    <lineage>
        <taxon>Eukaryota</taxon>
        <taxon>Metazoa</taxon>
        <taxon>Ecdysozoa</taxon>
        <taxon>Arthropoda</taxon>
        <taxon>Hexapoda</taxon>
        <taxon>Insecta</taxon>
        <taxon>Pterygota</taxon>
        <taxon>Neoptera</taxon>
        <taxon>Endopterygota</taxon>
        <taxon>Diptera</taxon>
        <taxon>Brachycera</taxon>
        <taxon>Muscomorpha</taxon>
        <taxon>Ephydroidea</taxon>
        <taxon>Drosophilidae</taxon>
        <taxon>Drosophila</taxon>
    </lineage>
</organism>
<dbReference type="Pfam" id="PF14886">
    <property type="entry name" value="FAM183"/>
    <property type="match status" value="1"/>
</dbReference>
<evidence type="ECO:0000313" key="8">
    <source>
        <dbReference type="Proteomes" id="UP000694904"/>
    </source>
</evidence>
<keyword evidence="8" id="KW-1185">Reference proteome</keyword>
<evidence type="ECO:0000256" key="1">
    <source>
        <dbReference type="ARBA" id="ARBA00004138"/>
    </source>
</evidence>
<sequence>MGCSNNSSKQVSLQQKSQSQTSTARYAPQTLSSPGRMKPKSGDKEDEDGDDQDDHFEGDPRPMPYDFEKELINNSNKHIRISEVFGPPNIVYPITSKFYSKYEPQSILKKPTQAQRHRFHKAPPDYPLLESQMYGWMPLQCREAATYLNCIHAPKRRCRMTIHGEQIIAGRITERPPFNGLKFILH</sequence>
<reference evidence="9" key="3">
    <citation type="submission" date="2025-08" db="UniProtKB">
        <authorList>
            <consortium name="RefSeq"/>
        </authorList>
    </citation>
    <scope>IDENTIFICATION</scope>
    <source>
        <tissue evidence="9">Whole organism</tissue>
    </source>
</reference>
<dbReference type="Proteomes" id="UP000694904">
    <property type="component" value="Chromosome X"/>
</dbReference>
<proteinExistence type="inferred from homology"/>
<feature type="region of interest" description="Disordered" evidence="7">
    <location>
        <begin position="1"/>
        <end position="66"/>
    </location>
</feature>
<keyword evidence="4" id="KW-0206">Cytoskeleton</keyword>
<reference evidence="8" key="1">
    <citation type="journal article" date="1997" name="Nucleic Acids Res.">
        <title>tRNAscan-SE: a program for improved detection of transfer RNA genes in genomic sequence.</title>
        <authorList>
            <person name="Lowe T.M."/>
            <person name="Eddy S.R."/>
        </authorList>
    </citation>
    <scope>NUCLEOTIDE SEQUENCE [LARGE SCALE GENOMIC DNA]</scope>
</reference>